<gene>
    <name evidence="2" type="ORF">Back2_01580</name>
</gene>
<evidence type="ECO:0000313" key="2">
    <source>
        <dbReference type="EMBL" id="BBH15871.1"/>
    </source>
</evidence>
<feature type="transmembrane region" description="Helical" evidence="1">
    <location>
        <begin position="12"/>
        <end position="42"/>
    </location>
</feature>
<keyword evidence="1" id="KW-0472">Membrane</keyword>
<evidence type="ECO:0000256" key="1">
    <source>
        <dbReference type="SAM" id="Phobius"/>
    </source>
</evidence>
<feature type="transmembrane region" description="Helical" evidence="1">
    <location>
        <begin position="48"/>
        <end position="66"/>
    </location>
</feature>
<keyword evidence="3" id="KW-1185">Reference proteome</keyword>
<evidence type="ECO:0000313" key="3">
    <source>
        <dbReference type="Proteomes" id="UP000271573"/>
    </source>
</evidence>
<dbReference type="Proteomes" id="UP000271573">
    <property type="component" value="Chromosome"/>
</dbReference>
<accession>A0A3G9IQG7</accession>
<dbReference type="EMBL" id="AP019307">
    <property type="protein sequence ID" value="BBH15871.1"/>
    <property type="molecule type" value="Genomic_DNA"/>
</dbReference>
<keyword evidence="1" id="KW-0812">Transmembrane</keyword>
<dbReference type="KEGG" id="nbe:Back2_01580"/>
<dbReference type="AlphaFoldDB" id="A0A3G9IQG7"/>
<keyword evidence="1" id="KW-1133">Transmembrane helix</keyword>
<organism evidence="2 3">
    <name type="scientific">Nocardioides baekrokdamisoli</name>
    <dbReference type="NCBI Taxonomy" id="1804624"/>
    <lineage>
        <taxon>Bacteria</taxon>
        <taxon>Bacillati</taxon>
        <taxon>Actinomycetota</taxon>
        <taxon>Actinomycetes</taxon>
        <taxon>Propionibacteriales</taxon>
        <taxon>Nocardioidaceae</taxon>
        <taxon>Nocardioides</taxon>
    </lineage>
</organism>
<protein>
    <submittedName>
        <fullName evidence="2">Uncharacterized protein</fullName>
    </submittedName>
</protein>
<proteinExistence type="predicted"/>
<sequence length="69" mass="7738">MRMRRPAPPYRPNYWLVGALAMAFVLLAVAFLVTIAILWSLVGPPTTAVMVLVYVTTMYGLWRVGVSRL</sequence>
<name>A0A3G9IQG7_9ACTN</name>
<reference evidence="2 3" key="1">
    <citation type="submission" date="2018-11" db="EMBL/GenBank/DDBJ databases">
        <title>Complete genome sequence of Nocardioides baekrokdamisoli strain KCTC 39748.</title>
        <authorList>
            <person name="Kang S.W."/>
            <person name="Lee K.C."/>
            <person name="Kim K.K."/>
            <person name="Kim J.S."/>
            <person name="Kim D.S."/>
            <person name="Ko S.H."/>
            <person name="Yang S.H."/>
            <person name="Shin Y.K."/>
            <person name="Lee J.S."/>
        </authorList>
    </citation>
    <scope>NUCLEOTIDE SEQUENCE [LARGE SCALE GENOMIC DNA]</scope>
    <source>
        <strain evidence="2 3">KCTC 39748</strain>
    </source>
</reference>